<feature type="compositionally biased region" description="Basic and acidic residues" evidence="1">
    <location>
        <begin position="248"/>
        <end position="261"/>
    </location>
</feature>
<feature type="compositionally biased region" description="Acidic residues" evidence="1">
    <location>
        <begin position="173"/>
        <end position="190"/>
    </location>
</feature>
<comment type="caution">
    <text evidence="2">The sequence shown here is derived from an EMBL/GenBank/DDBJ whole genome shotgun (WGS) entry which is preliminary data.</text>
</comment>
<feature type="region of interest" description="Disordered" evidence="1">
    <location>
        <begin position="57"/>
        <end position="76"/>
    </location>
</feature>
<reference evidence="2 3" key="1">
    <citation type="submission" date="2016-06" db="EMBL/GenBank/DDBJ databases">
        <title>Evolution of pathogenesis and genome organization in the Tremellales.</title>
        <authorList>
            <person name="Cuomo C."/>
            <person name="Litvintseva A."/>
            <person name="Heitman J."/>
            <person name="Chen Y."/>
            <person name="Sun S."/>
            <person name="Springer D."/>
            <person name="Dromer F."/>
            <person name="Young S."/>
            <person name="Zeng Q."/>
            <person name="Chapman S."/>
            <person name="Gujja S."/>
            <person name="Saif S."/>
            <person name="Birren B."/>
        </authorList>
    </citation>
    <scope>NUCLEOTIDE SEQUENCE [LARGE SCALE GENOMIC DNA]</scope>
    <source>
        <strain evidence="2 3">CBS 6039</strain>
    </source>
</reference>
<dbReference type="GeneID" id="30157854"/>
<accession>A0A1E3HGC3</accession>
<evidence type="ECO:0000256" key="1">
    <source>
        <dbReference type="SAM" id="MobiDB-lite"/>
    </source>
</evidence>
<feature type="region of interest" description="Disordered" evidence="1">
    <location>
        <begin position="248"/>
        <end position="298"/>
    </location>
</feature>
<feature type="compositionally biased region" description="Low complexity" evidence="1">
    <location>
        <begin position="147"/>
        <end position="158"/>
    </location>
</feature>
<dbReference type="RefSeq" id="XP_018991037.1">
    <property type="nucleotide sequence ID" value="XM_019141062.1"/>
</dbReference>
<sequence>MATPQPDLLSVYPTRLPSSSNTMPSPITIEDDEDEFAGIESMTASQWVRDPLIQRRVASRSESLSRERSMSLESPKHRDCTLADLFPSSPVSAVPSTIPIGCASSPVVPSKRGHATDILDSGYDYFEAAPKASKSKQEKRTTVGRTSSVSKSLSSRASTGKEKVEGQVHMEDEPNADEDWCGALEGDDIEPLDHPPARPPLRVPSVLRAIEGHIPPPKPPPTASKLDHPIALISDLDAKAQDFYRHHYRRGADKAKDRDNGEGAGRVPVKTKSTPKRFRKYSRKSFRTGYSGGRYKRK</sequence>
<dbReference type="Proteomes" id="UP000094065">
    <property type="component" value="Unassembled WGS sequence"/>
</dbReference>
<dbReference type="AlphaFoldDB" id="A0A1E3HGC3"/>
<evidence type="ECO:0000313" key="2">
    <source>
        <dbReference type="EMBL" id="ODN75387.1"/>
    </source>
</evidence>
<feature type="compositionally biased region" description="Polar residues" evidence="1">
    <location>
        <begin position="16"/>
        <end position="25"/>
    </location>
</feature>
<proteinExistence type="predicted"/>
<feature type="region of interest" description="Disordered" evidence="1">
    <location>
        <begin position="129"/>
        <end position="202"/>
    </location>
</feature>
<name>A0A1E3HGC3_9TREE</name>
<protein>
    <submittedName>
        <fullName evidence="2">Uncharacterized protein</fullName>
    </submittedName>
</protein>
<gene>
    <name evidence="2" type="ORF">L202_06545</name>
</gene>
<feature type="region of interest" description="Disordered" evidence="1">
    <location>
        <begin position="1"/>
        <end position="25"/>
    </location>
</feature>
<evidence type="ECO:0000313" key="3">
    <source>
        <dbReference type="Proteomes" id="UP000094065"/>
    </source>
</evidence>
<dbReference type="OrthoDB" id="2575883at2759"/>
<feature type="compositionally biased region" description="Basic and acidic residues" evidence="1">
    <location>
        <begin position="63"/>
        <end position="76"/>
    </location>
</feature>
<organism evidence="2 3">
    <name type="scientific">Cryptococcus amylolentus CBS 6039</name>
    <dbReference type="NCBI Taxonomy" id="1295533"/>
    <lineage>
        <taxon>Eukaryota</taxon>
        <taxon>Fungi</taxon>
        <taxon>Dikarya</taxon>
        <taxon>Basidiomycota</taxon>
        <taxon>Agaricomycotina</taxon>
        <taxon>Tremellomycetes</taxon>
        <taxon>Tremellales</taxon>
        <taxon>Cryptococcaceae</taxon>
        <taxon>Cryptococcus</taxon>
    </lineage>
</organism>
<keyword evidence="3" id="KW-1185">Reference proteome</keyword>
<feature type="compositionally biased region" description="Basic residues" evidence="1">
    <location>
        <begin position="273"/>
        <end position="286"/>
    </location>
</feature>
<dbReference type="EMBL" id="AWGJ01000010">
    <property type="protein sequence ID" value="ODN75387.1"/>
    <property type="molecule type" value="Genomic_DNA"/>
</dbReference>
<feature type="compositionally biased region" description="Basic and acidic residues" evidence="1">
    <location>
        <begin position="159"/>
        <end position="172"/>
    </location>
</feature>